<comment type="caution">
    <text evidence="4">The sequence shown here is derived from an EMBL/GenBank/DDBJ whole genome shotgun (WGS) entry which is preliminary data.</text>
</comment>
<dbReference type="AlphaFoldDB" id="A0A8H5GPK0"/>
<evidence type="ECO:0008006" key="6">
    <source>
        <dbReference type="Google" id="ProtNLM"/>
    </source>
</evidence>
<gene>
    <name evidence="4" type="ORF">D9758_002247</name>
</gene>
<dbReference type="Proteomes" id="UP000559256">
    <property type="component" value="Unassembled WGS sequence"/>
</dbReference>
<evidence type="ECO:0000313" key="4">
    <source>
        <dbReference type="EMBL" id="KAF5368639.1"/>
    </source>
</evidence>
<keyword evidence="2" id="KW-0378">Hydrolase</keyword>
<dbReference type="Pfam" id="PF00657">
    <property type="entry name" value="Lipase_GDSL"/>
    <property type="match status" value="1"/>
</dbReference>
<dbReference type="EMBL" id="JAACJM010000015">
    <property type="protein sequence ID" value="KAF5368639.1"/>
    <property type="molecule type" value="Genomic_DNA"/>
</dbReference>
<dbReference type="GO" id="GO:0016788">
    <property type="term" value="F:hydrolase activity, acting on ester bonds"/>
    <property type="evidence" value="ECO:0007669"/>
    <property type="project" value="InterPro"/>
</dbReference>
<comment type="similarity">
    <text evidence="1">Belongs to the 'GDSL' lipolytic enzyme family.</text>
</comment>
<dbReference type="InterPro" id="IPR036514">
    <property type="entry name" value="SGNH_hydro_sf"/>
</dbReference>
<dbReference type="PANTHER" id="PTHR43695:SF1">
    <property type="entry name" value="RHAMNOGALACTURONAN ACETYLESTERASE"/>
    <property type="match status" value="1"/>
</dbReference>
<evidence type="ECO:0000313" key="5">
    <source>
        <dbReference type="Proteomes" id="UP000559256"/>
    </source>
</evidence>
<sequence>MLFALSALLQLACLVSAQTVYLAGDSTMAKGGGGGGTDGWGVYLPQYLNIPVVNMAVGGTSARSYSESGLFNNLVNAVKAGDFVIIEFGHNDAHANPDNGKQDAVGDGYDITAVVTNAAGQQILIHSFAYYIENAINPMKAKGATVIISSVTPDNIWTGNTVGVGGRFVDYAQSIGRNESIIYVDHNAYVGQAYDNLGQTTVNTFYPNDHLHTSPAGANVVAQAFVRGLLCSKTSNLIPHVNSAGQAVPNGCL</sequence>
<reference evidence="4 5" key="1">
    <citation type="journal article" date="2020" name="ISME J.">
        <title>Uncovering the hidden diversity of litter-decomposition mechanisms in mushroom-forming fungi.</title>
        <authorList>
            <person name="Floudas D."/>
            <person name="Bentzer J."/>
            <person name="Ahren D."/>
            <person name="Johansson T."/>
            <person name="Persson P."/>
            <person name="Tunlid A."/>
        </authorList>
    </citation>
    <scope>NUCLEOTIDE SEQUENCE [LARGE SCALE GENOMIC DNA]</scope>
    <source>
        <strain evidence="4 5">CBS 291.85</strain>
    </source>
</reference>
<dbReference type="InterPro" id="IPR001087">
    <property type="entry name" value="GDSL"/>
</dbReference>
<name>A0A8H5GPK0_9AGAR</name>
<feature type="chain" id="PRO_5034852230" description="Rhamnogalacturonan acetylesterase" evidence="3">
    <location>
        <begin position="18"/>
        <end position="253"/>
    </location>
</feature>
<dbReference type="PANTHER" id="PTHR43695">
    <property type="entry name" value="PUTATIVE (AFU_ORTHOLOGUE AFUA_2G17250)-RELATED"/>
    <property type="match status" value="1"/>
</dbReference>
<dbReference type="OrthoDB" id="2141316at2759"/>
<keyword evidence="5" id="KW-1185">Reference proteome</keyword>
<dbReference type="SUPFAM" id="SSF52266">
    <property type="entry name" value="SGNH hydrolase"/>
    <property type="match status" value="1"/>
</dbReference>
<proteinExistence type="inferred from homology"/>
<feature type="signal peptide" evidence="3">
    <location>
        <begin position="1"/>
        <end position="17"/>
    </location>
</feature>
<organism evidence="4 5">
    <name type="scientific">Tetrapyrgos nigripes</name>
    <dbReference type="NCBI Taxonomy" id="182062"/>
    <lineage>
        <taxon>Eukaryota</taxon>
        <taxon>Fungi</taxon>
        <taxon>Dikarya</taxon>
        <taxon>Basidiomycota</taxon>
        <taxon>Agaricomycotina</taxon>
        <taxon>Agaricomycetes</taxon>
        <taxon>Agaricomycetidae</taxon>
        <taxon>Agaricales</taxon>
        <taxon>Marasmiineae</taxon>
        <taxon>Marasmiaceae</taxon>
        <taxon>Tetrapyrgos</taxon>
    </lineage>
</organism>
<dbReference type="Gene3D" id="3.40.50.1110">
    <property type="entry name" value="SGNH hydrolase"/>
    <property type="match status" value="1"/>
</dbReference>
<protein>
    <recommendedName>
        <fullName evidence="6">Rhamnogalacturonan acetylesterase</fullName>
    </recommendedName>
</protein>
<dbReference type="InterPro" id="IPR037459">
    <property type="entry name" value="RhgT-like"/>
</dbReference>
<evidence type="ECO:0000256" key="2">
    <source>
        <dbReference type="ARBA" id="ARBA00022801"/>
    </source>
</evidence>
<evidence type="ECO:0000256" key="3">
    <source>
        <dbReference type="SAM" id="SignalP"/>
    </source>
</evidence>
<keyword evidence="3" id="KW-0732">Signal</keyword>
<evidence type="ECO:0000256" key="1">
    <source>
        <dbReference type="ARBA" id="ARBA00008668"/>
    </source>
</evidence>
<accession>A0A8H5GPK0</accession>